<evidence type="ECO:0000256" key="1">
    <source>
        <dbReference type="SAM" id="Phobius"/>
    </source>
</evidence>
<name>A0ABW5NIL0_9SPHI</name>
<accession>A0ABW5NIL0</accession>
<keyword evidence="3" id="KW-1185">Reference proteome</keyword>
<feature type="transmembrane region" description="Helical" evidence="1">
    <location>
        <begin position="12"/>
        <end position="32"/>
    </location>
</feature>
<reference evidence="3" key="1">
    <citation type="journal article" date="2019" name="Int. J. Syst. Evol. Microbiol.">
        <title>The Global Catalogue of Microorganisms (GCM) 10K type strain sequencing project: providing services to taxonomists for standard genome sequencing and annotation.</title>
        <authorList>
            <consortium name="The Broad Institute Genomics Platform"/>
            <consortium name="The Broad Institute Genome Sequencing Center for Infectious Disease"/>
            <person name="Wu L."/>
            <person name="Ma J."/>
        </authorList>
    </citation>
    <scope>NUCLEOTIDE SEQUENCE [LARGE SCALE GENOMIC DNA]</scope>
    <source>
        <strain evidence="3">KCTC 42248</strain>
    </source>
</reference>
<protein>
    <submittedName>
        <fullName evidence="2">Beta-carotene 15,15'-monooxygenase</fullName>
    </submittedName>
</protein>
<feature type="transmembrane region" description="Helical" evidence="1">
    <location>
        <begin position="265"/>
        <end position="285"/>
    </location>
</feature>
<dbReference type="RefSeq" id="WP_380868879.1">
    <property type="nucleotide sequence ID" value="NZ_JBHUMA010000006.1"/>
</dbReference>
<comment type="caution">
    <text evidence="2">The sequence shown here is derived from an EMBL/GenBank/DDBJ whole genome shotgun (WGS) entry which is preliminary data.</text>
</comment>
<sequence length="449" mass="51520">MNTNTSSQIERTRYSFLLEVAVLFFLILSIPYDLALFESLSNGSVFSFENLFQLATYRTSFVPESEYAGGNVIGYYNWIIALFVAVVFVVVFGRSTRNKLSLDDDSIYYWLRVLLRYRLALAITFIGIVKVIPIQIPEPTLSELHTEYGDFMLWKLYYLTNGIATAGYLPVIGALEVVAGLFLLNRRTAVIGAGLLLATLLNVVIVNYVYEIGEQVYSSFLLLVAFTIFLHDLPRFFNLLVKNNAATPDQFIPHFTQSIWKYRPYLQVVFLIIIGSFSVVAYGVWKDSNYPFPKQEGVSRWKGVYDVEDFVWNGDSIAHSLTDSLRWKDVVFEAWNTVSVRSNLKFPADSLKPKIAANRLRDYEFLGNASRKFFSYTYKKEKGKRTAKLRLTDRRNSKNTFTFSVKEKAPNILILSGSDQLGNSLNVTLQQQQKRYLIKEGRRNPIKIY</sequence>
<evidence type="ECO:0000313" key="3">
    <source>
        <dbReference type="Proteomes" id="UP001597393"/>
    </source>
</evidence>
<feature type="transmembrane region" description="Helical" evidence="1">
    <location>
        <begin position="114"/>
        <end position="136"/>
    </location>
</feature>
<keyword evidence="1" id="KW-0472">Membrane</keyword>
<keyword evidence="1" id="KW-1133">Transmembrane helix</keyword>
<keyword evidence="1" id="KW-0812">Transmembrane</keyword>
<evidence type="ECO:0000313" key="2">
    <source>
        <dbReference type="EMBL" id="MFD2598750.1"/>
    </source>
</evidence>
<feature type="transmembrane region" description="Helical" evidence="1">
    <location>
        <begin position="190"/>
        <end position="210"/>
    </location>
</feature>
<feature type="transmembrane region" description="Helical" evidence="1">
    <location>
        <begin position="75"/>
        <end position="93"/>
    </location>
</feature>
<feature type="transmembrane region" description="Helical" evidence="1">
    <location>
        <begin position="156"/>
        <end position="183"/>
    </location>
</feature>
<organism evidence="2 3">
    <name type="scientific">Sphingobacterium corticis</name>
    <dbReference type="NCBI Taxonomy" id="1812823"/>
    <lineage>
        <taxon>Bacteria</taxon>
        <taxon>Pseudomonadati</taxon>
        <taxon>Bacteroidota</taxon>
        <taxon>Sphingobacteriia</taxon>
        <taxon>Sphingobacteriales</taxon>
        <taxon>Sphingobacteriaceae</taxon>
        <taxon>Sphingobacterium</taxon>
    </lineage>
</organism>
<gene>
    <name evidence="2" type="ORF">ACFSQ3_07280</name>
</gene>
<dbReference type="EMBL" id="JBHUMA010000006">
    <property type="protein sequence ID" value="MFD2598750.1"/>
    <property type="molecule type" value="Genomic_DNA"/>
</dbReference>
<dbReference type="Proteomes" id="UP001597393">
    <property type="component" value="Unassembled WGS sequence"/>
</dbReference>
<proteinExistence type="predicted"/>